<evidence type="ECO:0000259" key="1">
    <source>
        <dbReference type="Pfam" id="PF00144"/>
    </source>
</evidence>
<proteinExistence type="predicted"/>
<dbReference type="STRING" id="1035707.SAMN05216552_10058"/>
<dbReference type="AlphaFoldDB" id="A0A1I7H717"/>
<dbReference type="Pfam" id="PF00144">
    <property type="entry name" value="Beta-lactamase"/>
    <property type="match status" value="1"/>
</dbReference>
<dbReference type="PANTHER" id="PTHR43283:SF7">
    <property type="entry name" value="BETA-LACTAMASE-RELATED DOMAIN-CONTAINING PROTEIN"/>
    <property type="match status" value="1"/>
</dbReference>
<dbReference type="InterPro" id="IPR050789">
    <property type="entry name" value="Diverse_Enzym_Activities"/>
</dbReference>
<dbReference type="Proteomes" id="UP000199391">
    <property type="component" value="Unassembled WGS sequence"/>
</dbReference>
<dbReference type="Gene3D" id="3.40.710.10">
    <property type="entry name" value="DD-peptidase/beta-lactamase superfamily"/>
    <property type="match status" value="1"/>
</dbReference>
<dbReference type="SUPFAM" id="SSF56601">
    <property type="entry name" value="beta-lactamase/transpeptidase-like"/>
    <property type="match status" value="1"/>
</dbReference>
<protein>
    <submittedName>
        <fullName evidence="2">Beta-lactamase</fullName>
    </submittedName>
</protein>
<evidence type="ECO:0000313" key="2">
    <source>
        <dbReference type="EMBL" id="SFU56296.1"/>
    </source>
</evidence>
<feature type="domain" description="Beta-lactamase-related" evidence="1">
    <location>
        <begin position="37"/>
        <end position="174"/>
    </location>
</feature>
<keyword evidence="3" id="KW-1185">Reference proteome</keyword>
<sequence>MNRRDFLNLSAAGLASGLSDRTHGPSFEAMPDFSHLDARLRERVELGYCDGMGLMLGRGEHPLHQAWFGDAGPDVVRHVASMGKWTAAAIAALVDEGKLRWDDPVRKFLPRFAEGKGDATLRQLLSHSAGYPDYQPEGRRRDDYQTLEEAVGHIVDLPAAGAPGAAFQYGGLAMQWPAAWRRWRRACPSTPSSSRASPGRWAWREAATPRYRRNRASAPCWAAVCSPAPAITRAS</sequence>
<dbReference type="InterPro" id="IPR012338">
    <property type="entry name" value="Beta-lactam/transpept-like"/>
</dbReference>
<gene>
    <name evidence="2" type="ORF">SAMN05216552_10058</name>
</gene>
<name>A0A1I7H717_9BURK</name>
<evidence type="ECO:0000313" key="3">
    <source>
        <dbReference type="Proteomes" id="UP000199391"/>
    </source>
</evidence>
<dbReference type="InterPro" id="IPR001466">
    <property type="entry name" value="Beta-lactam-related"/>
</dbReference>
<organism evidence="2 3">
    <name type="scientific">Pseudoduganella namucuonensis</name>
    <dbReference type="NCBI Taxonomy" id="1035707"/>
    <lineage>
        <taxon>Bacteria</taxon>
        <taxon>Pseudomonadati</taxon>
        <taxon>Pseudomonadota</taxon>
        <taxon>Betaproteobacteria</taxon>
        <taxon>Burkholderiales</taxon>
        <taxon>Oxalobacteraceae</taxon>
        <taxon>Telluria group</taxon>
        <taxon>Pseudoduganella</taxon>
    </lineage>
</organism>
<reference evidence="3" key="1">
    <citation type="submission" date="2016-10" db="EMBL/GenBank/DDBJ databases">
        <authorList>
            <person name="Varghese N."/>
            <person name="Submissions S."/>
        </authorList>
    </citation>
    <scope>NUCLEOTIDE SEQUENCE [LARGE SCALE GENOMIC DNA]</scope>
    <source>
        <strain evidence="3">CGMCC 1.11014</strain>
    </source>
</reference>
<accession>A0A1I7H717</accession>
<dbReference type="EMBL" id="FPBO01000005">
    <property type="protein sequence ID" value="SFU56296.1"/>
    <property type="molecule type" value="Genomic_DNA"/>
</dbReference>
<dbReference type="PANTHER" id="PTHR43283">
    <property type="entry name" value="BETA-LACTAMASE-RELATED"/>
    <property type="match status" value="1"/>
</dbReference>
<dbReference type="OrthoDB" id="9799367at2"/>